<evidence type="ECO:0000256" key="2">
    <source>
        <dbReference type="ARBA" id="ARBA00023015"/>
    </source>
</evidence>
<comment type="caution">
    <text evidence="9">The sequence shown here is derived from an EMBL/GenBank/DDBJ whole genome shotgun (WGS) entry which is preliminary data.</text>
</comment>
<dbReference type="GO" id="GO:0010150">
    <property type="term" value="P:leaf senescence"/>
    <property type="evidence" value="ECO:0007669"/>
    <property type="project" value="UniProtKB-ARBA"/>
</dbReference>
<evidence type="ECO:0000259" key="8">
    <source>
        <dbReference type="PROSITE" id="PS50811"/>
    </source>
</evidence>
<protein>
    <submittedName>
        <fullName evidence="9">WRKY transcription factor 41</fullName>
    </submittedName>
</protein>
<feature type="compositionally biased region" description="Basic and acidic residues" evidence="7">
    <location>
        <begin position="91"/>
        <end position="103"/>
    </location>
</feature>
<dbReference type="GO" id="GO:0010193">
    <property type="term" value="P:response to ozone"/>
    <property type="evidence" value="ECO:0007669"/>
    <property type="project" value="UniProtKB-ARBA"/>
</dbReference>
<feature type="region of interest" description="Disordered" evidence="7">
    <location>
        <begin position="69"/>
        <end position="103"/>
    </location>
</feature>
<comment type="similarity">
    <text evidence="6">Belongs to the WRKY group III family.</text>
</comment>
<dbReference type="InterPro" id="IPR003657">
    <property type="entry name" value="WRKY_dom"/>
</dbReference>
<dbReference type="GO" id="GO:0000976">
    <property type="term" value="F:transcription cis-regulatory region binding"/>
    <property type="evidence" value="ECO:0007669"/>
    <property type="project" value="TreeGrafter"/>
</dbReference>
<evidence type="ECO:0000256" key="7">
    <source>
        <dbReference type="SAM" id="MobiDB-lite"/>
    </source>
</evidence>
<dbReference type="SMART" id="SM00774">
    <property type="entry name" value="WRKY"/>
    <property type="match status" value="1"/>
</dbReference>
<evidence type="ECO:0000256" key="1">
    <source>
        <dbReference type="ARBA" id="ARBA00004123"/>
    </source>
</evidence>
<dbReference type="GO" id="GO:0042542">
    <property type="term" value="P:response to hydrogen peroxide"/>
    <property type="evidence" value="ECO:0007669"/>
    <property type="project" value="UniProtKB-ARBA"/>
</dbReference>
<dbReference type="InterPro" id="IPR044810">
    <property type="entry name" value="WRKY_plant"/>
</dbReference>
<keyword evidence="2" id="KW-0805">Transcription regulation</keyword>
<keyword evidence="3" id="KW-0238">DNA-binding</keyword>
<name>A0AAX6FDU8_IRIPA</name>
<dbReference type="PANTHER" id="PTHR32096">
    <property type="entry name" value="WRKY TRANSCRIPTION FACTOR 30-RELATED-RELATED"/>
    <property type="match status" value="1"/>
</dbReference>
<reference evidence="9" key="1">
    <citation type="journal article" date="2023" name="GigaByte">
        <title>Genome assembly of the bearded iris, Iris pallida Lam.</title>
        <authorList>
            <person name="Bruccoleri R.E."/>
            <person name="Oakeley E.J."/>
            <person name="Faust A.M.E."/>
            <person name="Altorfer M."/>
            <person name="Dessus-Babus S."/>
            <person name="Burckhardt D."/>
            <person name="Oertli M."/>
            <person name="Naumann U."/>
            <person name="Petersen F."/>
            <person name="Wong J."/>
        </authorList>
    </citation>
    <scope>NUCLEOTIDE SEQUENCE</scope>
    <source>
        <strain evidence="9">GSM-AAB239-AS_SAM_17_03QT</strain>
    </source>
</reference>
<evidence type="ECO:0000256" key="6">
    <source>
        <dbReference type="ARBA" id="ARBA00060850"/>
    </source>
</evidence>
<dbReference type="GO" id="GO:0003700">
    <property type="term" value="F:DNA-binding transcription factor activity"/>
    <property type="evidence" value="ECO:0007669"/>
    <property type="project" value="InterPro"/>
</dbReference>
<keyword evidence="5" id="KW-0539">Nucleus</keyword>
<dbReference type="FunFam" id="2.20.25.80:FF:000009">
    <property type="entry name" value="WRKY transcription factor 53"/>
    <property type="match status" value="1"/>
</dbReference>
<dbReference type="Proteomes" id="UP001140949">
    <property type="component" value="Unassembled WGS sequence"/>
</dbReference>
<dbReference type="GO" id="GO:0005634">
    <property type="term" value="C:nucleus"/>
    <property type="evidence" value="ECO:0007669"/>
    <property type="project" value="UniProtKB-SubCell"/>
</dbReference>
<keyword evidence="4" id="KW-0804">Transcription</keyword>
<evidence type="ECO:0000313" key="9">
    <source>
        <dbReference type="EMBL" id="KAJ6814552.1"/>
    </source>
</evidence>
<dbReference type="Pfam" id="PF03106">
    <property type="entry name" value="WRKY"/>
    <property type="match status" value="1"/>
</dbReference>
<sequence length="331" mass="37110">MDRSSNGCWDLTKFLAVLSHGHEQTRQLEAHLDDPSVHHLVCKSLARQIESTFQTAISMVVEGSRTLTRTNNTGTYYSPPSGGTDSQQSKSPDRAPFEDDHERMETCNKRKISALRWTRQVRVCPAGGIEEPLVDGHSWRKYGQKDILGAKYPRGYYRCTHRNSRGCLATKQVQRSDEDPFVMEVTYRGAHTCTEKHEKMVGEAISLQHDTDINSQQNNDLLLQLHKQAPLAPKTDDLNSKGQILDSSSFSFEPSSSSAPASCMQRHDSFIDSFMLARTSEMNYLPLSRCGVSNYGAQETELAANTPMSDMDFCFRQGDFGADFPFDGSSF</sequence>
<dbReference type="AlphaFoldDB" id="A0AAX6FDU8"/>
<evidence type="ECO:0000256" key="4">
    <source>
        <dbReference type="ARBA" id="ARBA00023163"/>
    </source>
</evidence>
<evidence type="ECO:0000256" key="3">
    <source>
        <dbReference type="ARBA" id="ARBA00023125"/>
    </source>
</evidence>
<comment type="subcellular location">
    <subcellularLocation>
        <location evidence="1">Nucleus</location>
    </subcellularLocation>
</comment>
<dbReference type="EMBL" id="JANAVB010029620">
    <property type="protein sequence ID" value="KAJ6814552.1"/>
    <property type="molecule type" value="Genomic_DNA"/>
</dbReference>
<dbReference type="PANTHER" id="PTHR32096:SF146">
    <property type="entry name" value="WRKY TRANSCRIPTION FACTOR 19-RELATED"/>
    <property type="match status" value="1"/>
</dbReference>
<feature type="compositionally biased region" description="Polar residues" evidence="7">
    <location>
        <begin position="69"/>
        <end position="90"/>
    </location>
</feature>
<dbReference type="SUPFAM" id="SSF118290">
    <property type="entry name" value="WRKY DNA-binding domain"/>
    <property type="match status" value="1"/>
</dbReference>
<feature type="domain" description="WRKY" evidence="8">
    <location>
        <begin position="128"/>
        <end position="191"/>
    </location>
</feature>
<proteinExistence type="inferred from homology"/>
<reference evidence="9" key="2">
    <citation type="submission" date="2023-04" db="EMBL/GenBank/DDBJ databases">
        <authorList>
            <person name="Bruccoleri R.E."/>
            <person name="Oakeley E.J."/>
            <person name="Faust A.-M."/>
            <person name="Dessus-Babus S."/>
            <person name="Altorfer M."/>
            <person name="Burckhardt D."/>
            <person name="Oertli M."/>
            <person name="Naumann U."/>
            <person name="Petersen F."/>
            <person name="Wong J."/>
        </authorList>
    </citation>
    <scope>NUCLEOTIDE SEQUENCE</scope>
    <source>
        <strain evidence="9">GSM-AAB239-AS_SAM_17_03QT</strain>
        <tissue evidence="9">Leaf</tissue>
    </source>
</reference>
<dbReference type="PROSITE" id="PS50811">
    <property type="entry name" value="WRKY"/>
    <property type="match status" value="1"/>
</dbReference>
<accession>A0AAX6FDU8</accession>
<evidence type="ECO:0000256" key="5">
    <source>
        <dbReference type="ARBA" id="ARBA00023242"/>
    </source>
</evidence>
<evidence type="ECO:0000313" key="10">
    <source>
        <dbReference type="Proteomes" id="UP001140949"/>
    </source>
</evidence>
<keyword evidence="10" id="KW-1185">Reference proteome</keyword>
<dbReference type="GO" id="GO:0009751">
    <property type="term" value="P:response to salicylic acid"/>
    <property type="evidence" value="ECO:0007669"/>
    <property type="project" value="UniProtKB-ARBA"/>
</dbReference>
<dbReference type="InterPro" id="IPR036576">
    <property type="entry name" value="WRKY_dom_sf"/>
</dbReference>
<dbReference type="Gene3D" id="2.20.25.80">
    <property type="entry name" value="WRKY domain"/>
    <property type="match status" value="1"/>
</dbReference>
<organism evidence="9 10">
    <name type="scientific">Iris pallida</name>
    <name type="common">Sweet iris</name>
    <dbReference type="NCBI Taxonomy" id="29817"/>
    <lineage>
        <taxon>Eukaryota</taxon>
        <taxon>Viridiplantae</taxon>
        <taxon>Streptophyta</taxon>
        <taxon>Embryophyta</taxon>
        <taxon>Tracheophyta</taxon>
        <taxon>Spermatophyta</taxon>
        <taxon>Magnoliopsida</taxon>
        <taxon>Liliopsida</taxon>
        <taxon>Asparagales</taxon>
        <taxon>Iridaceae</taxon>
        <taxon>Iridoideae</taxon>
        <taxon>Irideae</taxon>
        <taxon>Iris</taxon>
    </lineage>
</organism>
<gene>
    <name evidence="9" type="ORF">M6B38_137120</name>
</gene>